<accession>A0A4Q9V0U6</accession>
<sequence length="299" mass="32501">MNIPFIIGAYAAKPQERSAQEEFYQLLNKAPWVNGLEIPFTATGLQDDPQWFAEQLGSTFTTNVLTPIPGTMSFVGDSSWGISSTDDDGRAAALSFLKGATETMKDLNDRLGRQFFTHLALHTAPRGGGDVHSLIRSLEELLEWEIDGAKLTIEHCDSFSTERVISKGFLELCDEIAAAREFDGRVGVSINWGRSAIEGQGAELPLEHVDMAGRAGILEGLIFSGAHNSENAWGPAWEDAHVGLQEFVPQSLLTREIVAEAGSKAVQHNVSYLGAKVTILPGPSNEERLHMLEQIAASL</sequence>
<dbReference type="Pfam" id="PF16154">
    <property type="entry name" value="DUF4862"/>
    <property type="match status" value="1"/>
</dbReference>
<dbReference type="EMBL" id="SJDT01000005">
    <property type="protein sequence ID" value="TBW21000.1"/>
    <property type="molecule type" value="Genomic_DNA"/>
</dbReference>
<evidence type="ECO:0000313" key="1">
    <source>
        <dbReference type="EMBL" id="TBW21000.1"/>
    </source>
</evidence>
<dbReference type="InterPro" id="IPR032344">
    <property type="entry name" value="DUF4862"/>
</dbReference>
<protein>
    <submittedName>
        <fullName evidence="1">DUF4862 family protein</fullName>
    </submittedName>
</protein>
<gene>
    <name evidence="1" type="ORF">EZJ44_06715</name>
</gene>
<proteinExistence type="predicted"/>
<dbReference type="RefSeq" id="WP_131281610.1">
    <property type="nucleotide sequence ID" value="NZ_JBHSLR010000002.1"/>
</dbReference>
<keyword evidence="2" id="KW-1185">Reference proteome</keyword>
<evidence type="ECO:0000313" key="2">
    <source>
        <dbReference type="Proteomes" id="UP000293036"/>
    </source>
</evidence>
<dbReference type="OrthoDB" id="7307665at2"/>
<dbReference type="Proteomes" id="UP000293036">
    <property type="component" value="Unassembled WGS sequence"/>
</dbReference>
<organism evidence="1 2">
    <name type="scientific">Arcanobacterium bovis</name>
    <dbReference type="NCBI Taxonomy" id="2529275"/>
    <lineage>
        <taxon>Bacteria</taxon>
        <taxon>Bacillati</taxon>
        <taxon>Actinomycetota</taxon>
        <taxon>Actinomycetes</taxon>
        <taxon>Actinomycetales</taxon>
        <taxon>Actinomycetaceae</taxon>
        <taxon>Arcanobacterium</taxon>
    </lineage>
</organism>
<name>A0A4Q9V0U6_9ACTO</name>
<comment type="caution">
    <text evidence="1">The sequence shown here is derived from an EMBL/GenBank/DDBJ whole genome shotgun (WGS) entry which is preliminary data.</text>
</comment>
<reference evidence="1 2" key="1">
    <citation type="submission" date="2019-02" db="EMBL/GenBank/DDBJ databases">
        <title>Arcanobacterium bovis sp. nov., isolated from the milk of a cow with mastitis.</title>
        <authorList>
            <person name="Sammra O."/>
            <person name="Foster G."/>
            <person name="Hassan A."/>
            <person name="Alssahen M."/>
            <person name="Laemmler C."/>
            <person name="Borowiak M."/>
            <person name="Malorny B."/>
            <person name="Abdulmawjood A."/>
        </authorList>
    </citation>
    <scope>NUCLEOTIDE SEQUENCE [LARGE SCALE GENOMIC DNA]</scope>
    <source>
        <strain evidence="1 2">C605018/01/1</strain>
    </source>
</reference>
<dbReference type="AlphaFoldDB" id="A0A4Q9V0U6"/>